<dbReference type="eggNOG" id="ENOG502ZFJ9">
    <property type="taxonomic scope" value="Bacteria"/>
</dbReference>
<comment type="caution">
    <text evidence="3">The sequence shown here is derived from an EMBL/GenBank/DDBJ whole genome shotgun (WGS) entry which is preliminary data.</text>
</comment>
<feature type="region of interest" description="Disordered" evidence="1">
    <location>
        <begin position="37"/>
        <end position="59"/>
    </location>
</feature>
<sequence length="214" mass="23964">MRLISIVLICLILLTGCSYEQNNAIVVKAKGPISEDKLNKRDNAVPNSPPPDNPSEQTPTFTINEKVKGVLMLYEVRGEKGKFGFLDKPLIKGEDNQLEWIFWPADNQLLSGNLKIKGVNPATGQEVESKGKIIKKENLIKDFPRSYKPLPLSDKSSIDSPKNYEVNPASIASTSFFFLESGIWELKILVNEKIIGKMKVFVRNNEPGISYLKN</sequence>
<gene>
    <name evidence="3" type="ORF">PBF_24443</name>
</gene>
<dbReference type="OrthoDB" id="2940847at2"/>
<evidence type="ECO:0000313" key="3">
    <source>
        <dbReference type="EMBL" id="EWG08409.1"/>
    </source>
</evidence>
<dbReference type="RefSeq" id="WP_035333531.1">
    <property type="nucleotide sequence ID" value="NZ_APVL01000045.1"/>
</dbReference>
<evidence type="ECO:0000256" key="2">
    <source>
        <dbReference type="SAM" id="SignalP"/>
    </source>
</evidence>
<reference evidence="4" key="1">
    <citation type="submission" date="2013-03" db="EMBL/GenBank/DDBJ databases">
        <title>Draft genome sequence of Bacillus firmus DS1.</title>
        <authorList>
            <person name="Peng D."/>
            <person name="Zhu L."/>
            <person name="Sun M."/>
        </authorList>
    </citation>
    <scope>NUCLEOTIDE SEQUENCE [LARGE SCALE GENOMIC DNA]</scope>
    <source>
        <strain evidence="4">DS1</strain>
    </source>
</reference>
<dbReference type="Gene3D" id="2.60.40.3830">
    <property type="match status" value="1"/>
</dbReference>
<proteinExistence type="predicted"/>
<protein>
    <recommendedName>
        <fullName evidence="5">Lipoprotein</fullName>
    </recommendedName>
</protein>
<dbReference type="PATRIC" id="fig|1307436.3.peg.5204"/>
<dbReference type="PROSITE" id="PS51257">
    <property type="entry name" value="PROKAR_LIPOPROTEIN"/>
    <property type="match status" value="1"/>
</dbReference>
<evidence type="ECO:0000256" key="1">
    <source>
        <dbReference type="SAM" id="MobiDB-lite"/>
    </source>
</evidence>
<dbReference type="EMBL" id="APVL01000045">
    <property type="protein sequence ID" value="EWG08409.1"/>
    <property type="molecule type" value="Genomic_DNA"/>
</dbReference>
<dbReference type="AlphaFoldDB" id="W7L9C6"/>
<keyword evidence="2" id="KW-0732">Signal</keyword>
<name>W7L9C6_CYTFI</name>
<accession>W7L9C6</accession>
<organism evidence="3 4">
    <name type="scientific">Cytobacillus firmus DS1</name>
    <dbReference type="NCBI Taxonomy" id="1307436"/>
    <lineage>
        <taxon>Bacteria</taxon>
        <taxon>Bacillati</taxon>
        <taxon>Bacillota</taxon>
        <taxon>Bacilli</taxon>
        <taxon>Bacillales</taxon>
        <taxon>Bacillaceae</taxon>
        <taxon>Cytobacillus</taxon>
    </lineage>
</organism>
<evidence type="ECO:0008006" key="5">
    <source>
        <dbReference type="Google" id="ProtNLM"/>
    </source>
</evidence>
<dbReference type="Proteomes" id="UP000019270">
    <property type="component" value="Unassembled WGS sequence"/>
</dbReference>
<feature type="signal peptide" evidence="2">
    <location>
        <begin position="1"/>
        <end position="20"/>
    </location>
</feature>
<feature type="chain" id="PRO_5004898046" description="Lipoprotein" evidence="2">
    <location>
        <begin position="21"/>
        <end position="214"/>
    </location>
</feature>
<evidence type="ECO:0000313" key="4">
    <source>
        <dbReference type="Proteomes" id="UP000019270"/>
    </source>
</evidence>
<reference evidence="3 4" key="2">
    <citation type="journal article" date="2016" name="Sci. Rep.">
        <title>A novel serine protease, Sep1, from Bacillus firmus DS-1 has nematicidal activity and degrades multiple intestinal-associated nematode proteins.</title>
        <authorList>
            <person name="Geng C."/>
            <person name="Nie X."/>
            <person name="Tang Z."/>
            <person name="Zhang Y."/>
            <person name="Lin J."/>
            <person name="Sun M."/>
            <person name="Peng D."/>
        </authorList>
    </citation>
    <scope>NUCLEOTIDE SEQUENCE [LARGE SCALE GENOMIC DNA]</scope>
    <source>
        <strain evidence="3 4">DS1</strain>
    </source>
</reference>